<accession>A0AAD7IG74</accession>
<name>A0AAD7IG74_9AGAR</name>
<proteinExistence type="predicted"/>
<reference evidence="1" key="1">
    <citation type="submission" date="2023-03" db="EMBL/GenBank/DDBJ databases">
        <title>Massive genome expansion in bonnet fungi (Mycena s.s.) driven by repeated elements and novel gene families across ecological guilds.</title>
        <authorList>
            <consortium name="Lawrence Berkeley National Laboratory"/>
            <person name="Harder C.B."/>
            <person name="Miyauchi S."/>
            <person name="Viragh M."/>
            <person name="Kuo A."/>
            <person name="Thoen E."/>
            <person name="Andreopoulos B."/>
            <person name="Lu D."/>
            <person name="Skrede I."/>
            <person name="Drula E."/>
            <person name="Henrissat B."/>
            <person name="Morin E."/>
            <person name="Kohler A."/>
            <person name="Barry K."/>
            <person name="LaButti K."/>
            <person name="Morin E."/>
            <person name="Salamov A."/>
            <person name="Lipzen A."/>
            <person name="Mereny Z."/>
            <person name="Hegedus B."/>
            <person name="Baldrian P."/>
            <person name="Stursova M."/>
            <person name="Weitz H."/>
            <person name="Taylor A."/>
            <person name="Grigoriev I.V."/>
            <person name="Nagy L.G."/>
            <person name="Martin F."/>
            <person name="Kauserud H."/>
        </authorList>
    </citation>
    <scope>NUCLEOTIDE SEQUENCE</scope>
    <source>
        <strain evidence="1">CBHHK188m</strain>
    </source>
</reference>
<protein>
    <submittedName>
        <fullName evidence="1">Uncharacterized protein</fullName>
    </submittedName>
</protein>
<sequence>MPPNYLLRFKSNELEDMETDDDASSSIGPFSSPYIPAVDLGVPAHVPFININLPSDDDGTEYRASSPATLQRRSKDEKAAEILAALRAMPDFSLKTFLETVFTSDDSSIKNSAGVFHRDGGPVTLMQLWFAKDGLRDLGSDINQWVIDTAGAIGGKELSRLTEPRGPHTDATRVLRVRAQDANVKLVQEFRLHDLRGIYDTTLPNVQRFFKALIGKDNQTRAPGSRNVDDVCATHFSREI</sequence>
<dbReference type="EMBL" id="JARJLG010000118">
    <property type="protein sequence ID" value="KAJ7742366.1"/>
    <property type="molecule type" value="Genomic_DNA"/>
</dbReference>
<evidence type="ECO:0000313" key="2">
    <source>
        <dbReference type="Proteomes" id="UP001215280"/>
    </source>
</evidence>
<organism evidence="1 2">
    <name type="scientific">Mycena maculata</name>
    <dbReference type="NCBI Taxonomy" id="230809"/>
    <lineage>
        <taxon>Eukaryota</taxon>
        <taxon>Fungi</taxon>
        <taxon>Dikarya</taxon>
        <taxon>Basidiomycota</taxon>
        <taxon>Agaricomycotina</taxon>
        <taxon>Agaricomycetes</taxon>
        <taxon>Agaricomycetidae</taxon>
        <taxon>Agaricales</taxon>
        <taxon>Marasmiineae</taxon>
        <taxon>Mycenaceae</taxon>
        <taxon>Mycena</taxon>
    </lineage>
</organism>
<dbReference type="Proteomes" id="UP001215280">
    <property type="component" value="Unassembled WGS sequence"/>
</dbReference>
<comment type="caution">
    <text evidence="1">The sequence shown here is derived from an EMBL/GenBank/DDBJ whole genome shotgun (WGS) entry which is preliminary data.</text>
</comment>
<evidence type="ECO:0000313" key="1">
    <source>
        <dbReference type="EMBL" id="KAJ7742366.1"/>
    </source>
</evidence>
<dbReference type="AlphaFoldDB" id="A0AAD7IG74"/>
<gene>
    <name evidence="1" type="ORF">DFH07DRAFT_750527</name>
</gene>
<keyword evidence="2" id="KW-1185">Reference proteome</keyword>